<dbReference type="InterPro" id="IPR017517">
    <property type="entry name" value="Maleyloyr_isom"/>
</dbReference>
<proteinExistence type="predicted"/>
<reference evidence="2 3" key="1">
    <citation type="submission" date="2020-08" db="EMBL/GenBank/DDBJ databases">
        <title>Genomic Encyclopedia of Type Strains, Phase IV (KMG-IV): sequencing the most valuable type-strain genomes for metagenomic binning, comparative biology and taxonomic classification.</title>
        <authorList>
            <person name="Goeker M."/>
        </authorList>
    </citation>
    <scope>NUCLEOTIDE SEQUENCE [LARGE SCALE GENOMIC DNA]</scope>
    <source>
        <strain evidence="2 3">YIM 65646</strain>
    </source>
</reference>
<dbReference type="InterPro" id="IPR017520">
    <property type="entry name" value="CHP03086"/>
</dbReference>
<dbReference type="InterPro" id="IPR034660">
    <property type="entry name" value="DinB/YfiT-like"/>
</dbReference>
<name>A0A841F9L7_9ACTN</name>
<dbReference type="Gene3D" id="1.20.120.450">
    <property type="entry name" value="dinb family like domain"/>
    <property type="match status" value="1"/>
</dbReference>
<keyword evidence="3" id="KW-1185">Reference proteome</keyword>
<feature type="domain" description="Mycothiol-dependent maleylpyruvate isomerase metal-binding" evidence="1">
    <location>
        <begin position="15"/>
        <end position="131"/>
    </location>
</feature>
<organism evidence="2 3">
    <name type="scientific">Phytomonospora endophytica</name>
    <dbReference type="NCBI Taxonomy" id="714109"/>
    <lineage>
        <taxon>Bacteria</taxon>
        <taxon>Bacillati</taxon>
        <taxon>Actinomycetota</taxon>
        <taxon>Actinomycetes</taxon>
        <taxon>Micromonosporales</taxon>
        <taxon>Micromonosporaceae</taxon>
        <taxon>Phytomonospora</taxon>
    </lineage>
</organism>
<evidence type="ECO:0000259" key="1">
    <source>
        <dbReference type="Pfam" id="PF11716"/>
    </source>
</evidence>
<dbReference type="Pfam" id="PF11716">
    <property type="entry name" value="MDMPI_N"/>
    <property type="match status" value="1"/>
</dbReference>
<evidence type="ECO:0000313" key="3">
    <source>
        <dbReference type="Proteomes" id="UP000548476"/>
    </source>
</evidence>
<dbReference type="NCBIfam" id="TIGR03083">
    <property type="entry name" value="maleylpyruvate isomerase family mycothiol-dependent enzyme"/>
    <property type="match status" value="1"/>
</dbReference>
<protein>
    <submittedName>
        <fullName evidence="2">Uncharacterized protein (TIGR03086 family)</fullName>
    </submittedName>
</protein>
<dbReference type="RefSeq" id="WP_184786740.1">
    <property type="nucleotide sequence ID" value="NZ_BONT01000013.1"/>
</dbReference>
<dbReference type="NCBIfam" id="TIGR03086">
    <property type="entry name" value="TIGR03086 family metal-binding protein"/>
    <property type="match status" value="1"/>
</dbReference>
<dbReference type="AlphaFoldDB" id="A0A841F9L7"/>
<dbReference type="GO" id="GO:0046872">
    <property type="term" value="F:metal ion binding"/>
    <property type="evidence" value="ECO:0007669"/>
    <property type="project" value="InterPro"/>
</dbReference>
<evidence type="ECO:0000313" key="2">
    <source>
        <dbReference type="EMBL" id="MBB6033891.1"/>
    </source>
</evidence>
<comment type="caution">
    <text evidence="2">The sequence shown here is derived from an EMBL/GenBank/DDBJ whole genome shotgun (WGS) entry which is preliminary data.</text>
</comment>
<dbReference type="Proteomes" id="UP000548476">
    <property type="component" value="Unassembled WGS sequence"/>
</dbReference>
<sequence length="195" mass="20624">MTVHADHTAAIDLVARALDQAGEVLAGVEPGQAALPTPCASWNVRDLVEHLVDEVGQFAAVTAGGTRGPNRPLTGDDWTAAYREQADALLAAWRSPGAFDRVIVFPFGELPAAWTIDQQVAELVIHAWDLAKASGQPTELDRELGEHVLGWAPGVLTGEVRGSEADGMHIGPEVAVDAEAPLYDRLAALGGRDPR</sequence>
<gene>
    <name evidence="2" type="ORF">HNR73_001741</name>
</gene>
<accession>A0A841F9L7</accession>
<dbReference type="InterPro" id="IPR024344">
    <property type="entry name" value="MDMPI_metal-binding"/>
</dbReference>
<dbReference type="EMBL" id="JACHGT010000003">
    <property type="protein sequence ID" value="MBB6033891.1"/>
    <property type="molecule type" value="Genomic_DNA"/>
</dbReference>
<dbReference type="SUPFAM" id="SSF109854">
    <property type="entry name" value="DinB/YfiT-like putative metalloenzymes"/>
    <property type="match status" value="1"/>
</dbReference>